<accession>A0A1B8ARZ0</accession>
<dbReference type="PANTHER" id="PTHR33112">
    <property type="entry name" value="DOMAIN PROTEIN, PUTATIVE-RELATED"/>
    <property type="match status" value="1"/>
</dbReference>
<dbReference type="CDD" id="cd00180">
    <property type="entry name" value="PKc"/>
    <property type="match status" value="1"/>
</dbReference>
<dbReference type="Pfam" id="PF00069">
    <property type="entry name" value="Pkinase"/>
    <property type="match status" value="1"/>
</dbReference>
<evidence type="ECO:0000313" key="3">
    <source>
        <dbReference type="Proteomes" id="UP000091967"/>
    </source>
</evidence>
<name>A0A1B8ARZ0_FUSPO</name>
<dbReference type="GO" id="GO:0004672">
    <property type="term" value="F:protein kinase activity"/>
    <property type="evidence" value="ECO:0007669"/>
    <property type="project" value="InterPro"/>
</dbReference>
<organism evidence="2 3">
    <name type="scientific">Fusarium poae</name>
    <dbReference type="NCBI Taxonomy" id="36050"/>
    <lineage>
        <taxon>Eukaryota</taxon>
        <taxon>Fungi</taxon>
        <taxon>Dikarya</taxon>
        <taxon>Ascomycota</taxon>
        <taxon>Pezizomycotina</taxon>
        <taxon>Sordariomycetes</taxon>
        <taxon>Hypocreomycetidae</taxon>
        <taxon>Hypocreales</taxon>
        <taxon>Nectriaceae</taxon>
        <taxon>Fusarium</taxon>
    </lineage>
</organism>
<dbReference type="STRING" id="36050.A0A1B8ARZ0"/>
<dbReference type="Pfam" id="PF06985">
    <property type="entry name" value="HET"/>
    <property type="match status" value="1"/>
</dbReference>
<dbReference type="Gene3D" id="1.10.510.10">
    <property type="entry name" value="Transferase(Phosphotransferase) domain 1"/>
    <property type="match status" value="1"/>
</dbReference>
<evidence type="ECO:0000259" key="1">
    <source>
        <dbReference type="PROSITE" id="PS50011"/>
    </source>
</evidence>
<dbReference type="EMBL" id="LYXU01000002">
    <property type="protein sequence ID" value="OBS23298.1"/>
    <property type="molecule type" value="Genomic_DNA"/>
</dbReference>
<dbReference type="InterPro" id="IPR011009">
    <property type="entry name" value="Kinase-like_dom_sf"/>
</dbReference>
<reference evidence="2 3" key="1">
    <citation type="submission" date="2016-06" db="EMBL/GenBank/DDBJ databases">
        <title>Living apart together: crosstalk between the core and supernumerary genomes in a fungal plant pathogen.</title>
        <authorList>
            <person name="Vanheule A."/>
            <person name="Audenaert K."/>
            <person name="Warris S."/>
            <person name="Van De Geest H."/>
            <person name="Schijlen E."/>
            <person name="Hofte M."/>
            <person name="De Saeger S."/>
            <person name="Haesaert G."/>
            <person name="Waalwijk C."/>
            <person name="Van Der Lee T."/>
        </authorList>
    </citation>
    <scope>NUCLEOTIDE SEQUENCE [LARGE SCALE GENOMIC DNA]</scope>
    <source>
        <strain evidence="2 3">2516</strain>
    </source>
</reference>
<keyword evidence="3" id="KW-1185">Reference proteome</keyword>
<evidence type="ECO:0000313" key="2">
    <source>
        <dbReference type="EMBL" id="OBS23298.1"/>
    </source>
</evidence>
<dbReference type="InterPro" id="IPR000719">
    <property type="entry name" value="Prot_kinase_dom"/>
</dbReference>
<comment type="caution">
    <text evidence="2">The sequence shown here is derived from an EMBL/GenBank/DDBJ whole genome shotgun (WGS) entry which is preliminary data.</text>
</comment>
<dbReference type="PROSITE" id="PS50011">
    <property type="entry name" value="PROTEIN_KINASE_DOM"/>
    <property type="match status" value="1"/>
</dbReference>
<dbReference type="AlphaFoldDB" id="A0A1B8ARZ0"/>
<dbReference type="GO" id="GO:0005524">
    <property type="term" value="F:ATP binding"/>
    <property type="evidence" value="ECO:0007669"/>
    <property type="project" value="InterPro"/>
</dbReference>
<dbReference type="Proteomes" id="UP000091967">
    <property type="component" value="Unassembled WGS sequence"/>
</dbReference>
<dbReference type="SMART" id="SM00220">
    <property type="entry name" value="S_TKc"/>
    <property type="match status" value="1"/>
</dbReference>
<dbReference type="InterPro" id="IPR010730">
    <property type="entry name" value="HET"/>
</dbReference>
<dbReference type="PANTHER" id="PTHR33112:SF10">
    <property type="entry name" value="TOL"/>
    <property type="match status" value="1"/>
</dbReference>
<proteinExistence type="predicted"/>
<gene>
    <name evidence="2" type="ORF">FPOA_03849</name>
</gene>
<sequence length="1248" mass="142852">MSDQFVHSLFPPTCKFEFLPKESIDKLVLKETVIQELSDPESRFKPAQEEEFIQWILHKAPRLFLTILDSRIVKEPYDKYYSLCSFRARGFDDDQMPWTDSSILRPIHASSDRGWFDHVWSKEMNTNFRRSQWRFVVPTITSKQFTYKLHAHQVLPFLKVVSDPKEGAFGRVYCVQVEKSHIDIGFLVERIAVKEIMNSIKQHEAVAEAWPNEVRVLGKTKSLNDPHLITCIAAIERGNERYLLFPWAQDGNLREYWETPSERLHAKDAITEALVQLKARTPKSRVNESSITHKGLATALRHLHYFGLREDGLPEDPDDLPTSLKDEYEQARTDISIRHGDLKPENLLWFLEETPDSKKTRYLKIADMGIAKRHVVATQDRGCLTSTRYGTILYEAPEAQTSSSGRSRQYDVWSMGCITFEWVIWILYGNEQLKRFYSHLKSNGNEFTPYYQLDARYIPKTAKVHHAVVHWMSHMMTKHSELQEESAIRDLLELVKDRLLVVPLPARRPTTLLGTGQQYNQSSHLDLQEGPTQPRATSKEFEIRMDQILEKVREYPNYLLRSSNLRSCDPPPDFKPQLDPEMSYRAGKASTPGKGVSIPSSGLRLERWEFPIDNTFAKTIVKDAHEGSWFPARRSSMTELCRRCRNLDFSNPGLEINQGSGDLQQSSLQCELCSLLWDISTRLLSTQQVAKQGTLYFKRTGSLLKMVGTQHEPIPALSLTDYHDAPSDGGIQIGLPKLPPSGSEQHLQILRGWLDDCDRFHGGCGFQGDLSLPTRLIDVGIWNSPILRLVETADGALHSKRYIALSHRWGDTQAHPPFCTRLKDLTGRGHDLETFKMALPEADVPQTFKDAIDVTRRLGIRYIWIDSLCIVQGEGGDFNTEAQRMEDVFSCAYCVIAASRASNQLEGFIRERPQRKFVTIEQGRASPLYVCEAIDGFGGHVLDGALNRRGWVLQERALARRTVYFADTQTYFECGEGVRCETLTKMQNTMADLLGDARFPEKAMRTQSRGLKIRYFQSLYKQYSQLDLTHIQDRPLAISGLESRLRKAYRLRSDQWVKGGYGIFDDGPGHGLFHRSLLWQRSRDEAVLELIDFSKRPEDSVPTWSWMAFKGGIDYLDPPFNKVDWEMTEVESPWSRTSGGSEGTLSSRQLKVIVRPFNVARHRPGEIELIHDNPERKGTSEGYQPKCVILARSKEGLERADKSFYVMVLKEEPNIDSQGQQVFTRLGVGRIMGKYIGWDESTQNGVVI</sequence>
<dbReference type="OMA" id="YDIWAMG"/>
<feature type="domain" description="Protein kinase" evidence="1">
    <location>
        <begin position="158"/>
        <end position="527"/>
    </location>
</feature>
<protein>
    <recommendedName>
        <fullName evidence="1">Protein kinase domain-containing protein</fullName>
    </recommendedName>
</protein>
<dbReference type="SUPFAM" id="SSF56112">
    <property type="entry name" value="Protein kinase-like (PK-like)"/>
    <property type="match status" value="1"/>
</dbReference>